<name>A0A841IY79_9SPHN</name>
<keyword evidence="8" id="KW-1185">Reference proteome</keyword>
<feature type="domain" description="HTH tetR-type" evidence="6">
    <location>
        <begin position="243"/>
        <end position="303"/>
    </location>
</feature>
<dbReference type="PROSITE" id="PS50977">
    <property type="entry name" value="HTH_TETR_2"/>
    <property type="match status" value="2"/>
</dbReference>
<evidence type="ECO:0000313" key="7">
    <source>
        <dbReference type="EMBL" id="MBB6123613.1"/>
    </source>
</evidence>
<dbReference type="EMBL" id="JACIJP010000002">
    <property type="protein sequence ID" value="MBB6123613.1"/>
    <property type="molecule type" value="Genomic_DNA"/>
</dbReference>
<dbReference type="GO" id="GO:0003677">
    <property type="term" value="F:DNA binding"/>
    <property type="evidence" value="ECO:0007669"/>
    <property type="project" value="UniProtKB-UniRule"/>
</dbReference>
<dbReference type="SUPFAM" id="SSF46689">
    <property type="entry name" value="Homeodomain-like"/>
    <property type="match status" value="2"/>
</dbReference>
<dbReference type="PRINTS" id="PR00455">
    <property type="entry name" value="HTHTETR"/>
</dbReference>
<dbReference type="SUPFAM" id="SSF48498">
    <property type="entry name" value="Tetracyclin repressor-like, C-terminal domain"/>
    <property type="match status" value="1"/>
</dbReference>
<evidence type="ECO:0000256" key="4">
    <source>
        <dbReference type="PROSITE-ProRule" id="PRU00335"/>
    </source>
</evidence>
<evidence type="ECO:0000256" key="1">
    <source>
        <dbReference type="ARBA" id="ARBA00023015"/>
    </source>
</evidence>
<dbReference type="InterPro" id="IPR009057">
    <property type="entry name" value="Homeodomain-like_sf"/>
</dbReference>
<keyword evidence="1" id="KW-0805">Transcription regulation</keyword>
<dbReference type="Pfam" id="PF00440">
    <property type="entry name" value="TetR_N"/>
    <property type="match status" value="2"/>
</dbReference>
<sequence length="431" mass="48503">MTDRAGKRTDAADRRMDPVKPRAREAEGSVTGTTARFARKTDAVISAATHIMNNRGLRGMTFVDVADMVGLNTSSVTYYFRRKEHLAAAVFERTLERIETLVDEAEKEETPRARVAKYVSLNFELHRRIHRGDEQPIAVLSEMRSLEDSVRRPLGDHYSSIFRRIRDFFGATDQAWGKALNTARAQVLTENMYWLPVWLFHYSYSDFDRVQHRMLDLFDKGLALPDAPWDPQCVALDRGAGMSRGHASFLKAATRLVSEFGYRGASVEAIAAELNVTKGSFYHYLEAKEALVLDCFRNSYGAMGTVLAAEWDQGQWQRLTSVVATLLDIQFDGDWPLLRTTAMQTLPPHVREGVVSRAARMALTLAGTITDGICDDAIRPVDPLIAAQAIMSGLNAAYELRNWSHRFDDREQAVRVYASTLLYGLFSEPPQ</sequence>
<feature type="compositionally biased region" description="Basic and acidic residues" evidence="5">
    <location>
        <begin position="1"/>
        <end position="27"/>
    </location>
</feature>
<feature type="domain" description="HTH tetR-type" evidence="6">
    <location>
        <begin position="38"/>
        <end position="98"/>
    </location>
</feature>
<feature type="DNA-binding region" description="H-T-H motif" evidence="4">
    <location>
        <begin position="266"/>
        <end position="285"/>
    </location>
</feature>
<dbReference type="PANTHER" id="PTHR47506:SF1">
    <property type="entry name" value="HTH-TYPE TRANSCRIPTIONAL REGULATOR YJDC"/>
    <property type="match status" value="1"/>
</dbReference>
<dbReference type="RefSeq" id="WP_221230957.1">
    <property type="nucleotide sequence ID" value="NZ_JACIJP010000002.1"/>
</dbReference>
<keyword evidence="2 4" id="KW-0238">DNA-binding</keyword>
<evidence type="ECO:0000313" key="8">
    <source>
        <dbReference type="Proteomes" id="UP000552700"/>
    </source>
</evidence>
<dbReference type="InterPro" id="IPR036271">
    <property type="entry name" value="Tet_transcr_reg_TetR-rel_C_sf"/>
</dbReference>
<reference evidence="7 8" key="1">
    <citation type="submission" date="2020-08" db="EMBL/GenBank/DDBJ databases">
        <title>Genomic Encyclopedia of Type Strains, Phase IV (KMG-IV): sequencing the most valuable type-strain genomes for metagenomic binning, comparative biology and taxonomic classification.</title>
        <authorList>
            <person name="Goeker M."/>
        </authorList>
    </citation>
    <scope>NUCLEOTIDE SEQUENCE [LARGE SCALE GENOMIC DNA]</scope>
    <source>
        <strain evidence="7 8">DSM 102255</strain>
    </source>
</reference>
<evidence type="ECO:0000259" key="6">
    <source>
        <dbReference type="PROSITE" id="PS50977"/>
    </source>
</evidence>
<dbReference type="PANTHER" id="PTHR47506">
    <property type="entry name" value="TRANSCRIPTIONAL REGULATORY PROTEIN"/>
    <property type="match status" value="1"/>
</dbReference>
<comment type="caution">
    <text evidence="7">The sequence shown here is derived from an EMBL/GenBank/DDBJ whole genome shotgun (WGS) entry which is preliminary data.</text>
</comment>
<dbReference type="Proteomes" id="UP000552700">
    <property type="component" value="Unassembled WGS sequence"/>
</dbReference>
<evidence type="ECO:0000256" key="3">
    <source>
        <dbReference type="ARBA" id="ARBA00023163"/>
    </source>
</evidence>
<feature type="DNA-binding region" description="H-T-H motif" evidence="4">
    <location>
        <begin position="61"/>
        <end position="80"/>
    </location>
</feature>
<organism evidence="7 8">
    <name type="scientific">Sphingobium subterraneum</name>
    <dbReference type="NCBI Taxonomy" id="627688"/>
    <lineage>
        <taxon>Bacteria</taxon>
        <taxon>Pseudomonadati</taxon>
        <taxon>Pseudomonadota</taxon>
        <taxon>Alphaproteobacteria</taxon>
        <taxon>Sphingomonadales</taxon>
        <taxon>Sphingomonadaceae</taxon>
        <taxon>Sphingobium</taxon>
    </lineage>
</organism>
<feature type="region of interest" description="Disordered" evidence="5">
    <location>
        <begin position="1"/>
        <end position="32"/>
    </location>
</feature>
<keyword evidence="3" id="KW-0804">Transcription</keyword>
<dbReference type="AlphaFoldDB" id="A0A841IY79"/>
<gene>
    <name evidence="7" type="ORF">FHS92_001342</name>
</gene>
<evidence type="ECO:0000256" key="5">
    <source>
        <dbReference type="SAM" id="MobiDB-lite"/>
    </source>
</evidence>
<evidence type="ECO:0000256" key="2">
    <source>
        <dbReference type="ARBA" id="ARBA00023125"/>
    </source>
</evidence>
<protein>
    <submittedName>
        <fullName evidence="7">AcrR family transcriptional regulator</fullName>
    </submittedName>
</protein>
<dbReference type="Gene3D" id="1.10.357.10">
    <property type="entry name" value="Tetracycline Repressor, domain 2"/>
    <property type="match status" value="2"/>
</dbReference>
<dbReference type="InterPro" id="IPR001647">
    <property type="entry name" value="HTH_TetR"/>
</dbReference>
<proteinExistence type="predicted"/>
<accession>A0A841IY79</accession>
<dbReference type="Gene3D" id="1.10.10.60">
    <property type="entry name" value="Homeodomain-like"/>
    <property type="match status" value="2"/>
</dbReference>